<accession>A0ABP9K419</accession>
<organism evidence="3 4">
    <name type="scientific">Erythrobacter westpacificensis</name>
    <dbReference type="NCBI Taxonomy" id="1055231"/>
    <lineage>
        <taxon>Bacteria</taxon>
        <taxon>Pseudomonadati</taxon>
        <taxon>Pseudomonadota</taxon>
        <taxon>Alphaproteobacteria</taxon>
        <taxon>Sphingomonadales</taxon>
        <taxon>Erythrobacteraceae</taxon>
        <taxon>Erythrobacter/Porphyrobacter group</taxon>
        <taxon>Erythrobacter</taxon>
    </lineage>
</organism>
<dbReference type="EMBL" id="BAABHV010000009">
    <property type="protein sequence ID" value="GAA5050915.1"/>
    <property type="molecule type" value="Genomic_DNA"/>
</dbReference>
<dbReference type="InterPro" id="IPR051938">
    <property type="entry name" value="Apopto_cytoskel_mod"/>
</dbReference>
<dbReference type="CDD" id="cd06257">
    <property type="entry name" value="DnaJ"/>
    <property type="match status" value="1"/>
</dbReference>
<keyword evidence="4" id="KW-1185">Reference proteome</keyword>
<gene>
    <name evidence="3" type="ORF">GCM10023208_10280</name>
</gene>
<dbReference type="SMART" id="SM00271">
    <property type="entry name" value="DnaJ"/>
    <property type="match status" value="1"/>
</dbReference>
<comment type="caution">
    <text evidence="3">The sequence shown here is derived from an EMBL/GenBank/DDBJ whole genome shotgun (WGS) entry which is preliminary data.</text>
</comment>
<dbReference type="Gene3D" id="1.10.287.110">
    <property type="entry name" value="DnaJ domain"/>
    <property type="match status" value="1"/>
</dbReference>
<proteinExistence type="predicted"/>
<dbReference type="PROSITE" id="PS00636">
    <property type="entry name" value="DNAJ_1"/>
    <property type="match status" value="1"/>
</dbReference>
<dbReference type="PANTHER" id="PTHR44145">
    <property type="entry name" value="DNAJ HOMOLOG SUBFAMILY A MEMBER 3, MITOCHONDRIAL"/>
    <property type="match status" value="1"/>
</dbReference>
<evidence type="ECO:0000313" key="3">
    <source>
        <dbReference type="EMBL" id="GAA5050915.1"/>
    </source>
</evidence>
<protein>
    <submittedName>
        <fullName evidence="3">J domain-containing protein</fullName>
    </submittedName>
</protein>
<dbReference type="InterPro" id="IPR036869">
    <property type="entry name" value="J_dom_sf"/>
</dbReference>
<dbReference type="SUPFAM" id="SSF46565">
    <property type="entry name" value="Chaperone J-domain"/>
    <property type="match status" value="1"/>
</dbReference>
<dbReference type="PROSITE" id="PS50076">
    <property type="entry name" value="DNAJ_2"/>
    <property type="match status" value="1"/>
</dbReference>
<reference evidence="4" key="1">
    <citation type="journal article" date="2019" name="Int. J. Syst. Evol. Microbiol.">
        <title>The Global Catalogue of Microorganisms (GCM) 10K type strain sequencing project: providing services to taxonomists for standard genome sequencing and annotation.</title>
        <authorList>
            <consortium name="The Broad Institute Genomics Platform"/>
            <consortium name="The Broad Institute Genome Sequencing Center for Infectious Disease"/>
            <person name="Wu L."/>
            <person name="Ma J."/>
        </authorList>
    </citation>
    <scope>NUCLEOTIDE SEQUENCE [LARGE SCALE GENOMIC DNA]</scope>
    <source>
        <strain evidence="4">JCM 18014</strain>
    </source>
</reference>
<dbReference type="Proteomes" id="UP001500518">
    <property type="component" value="Unassembled WGS sequence"/>
</dbReference>
<evidence type="ECO:0000313" key="4">
    <source>
        <dbReference type="Proteomes" id="UP001500518"/>
    </source>
</evidence>
<dbReference type="InterPro" id="IPR001623">
    <property type="entry name" value="DnaJ_domain"/>
</dbReference>
<name>A0ABP9K419_9SPHN</name>
<dbReference type="InterPro" id="IPR018253">
    <property type="entry name" value="DnaJ_domain_CS"/>
</dbReference>
<keyword evidence="1" id="KW-0143">Chaperone</keyword>
<feature type="domain" description="J" evidence="2">
    <location>
        <begin position="9"/>
        <end position="72"/>
    </location>
</feature>
<dbReference type="PRINTS" id="PR00625">
    <property type="entry name" value="JDOMAIN"/>
</dbReference>
<evidence type="ECO:0000259" key="2">
    <source>
        <dbReference type="PROSITE" id="PS50076"/>
    </source>
</evidence>
<dbReference type="Pfam" id="PF00226">
    <property type="entry name" value="DnaJ"/>
    <property type="match status" value="1"/>
</dbReference>
<dbReference type="PANTHER" id="PTHR44145:SF3">
    <property type="entry name" value="DNAJ HOMOLOG SUBFAMILY A MEMBER 3, MITOCHONDRIAL"/>
    <property type="match status" value="1"/>
</dbReference>
<evidence type="ECO:0000256" key="1">
    <source>
        <dbReference type="ARBA" id="ARBA00023186"/>
    </source>
</evidence>
<sequence length="190" mass="21658">MPDTEDFVDYYDLLQVNPGCDQRILEVAFHYFAKMYHPDNAETADMARFHQVSEAYNVLRNPAKRAEYDQLHAEVTDRAHTPPGGIHGIDEATAQADAEIHAQILNILYQRRREFPTDAGIVGWLIQEQLGCSDETFEFHGWYLKAKGFVRINEQGQYAITVEGVDQVMATSRTKAAEQRLITRTPVAEE</sequence>